<sequence length="454" mass="52133">MEFKLMEEERFLLKFFHILDHNRVLEGYPWAYHKKLLVLALVEAEDDPKLVDLSRCDFHIHVHGLPLGKMTKEMVSLLDGFCDPGLNTPYGNWLRAATPLSYRGRVGANSSVRGLSEHTSRPTFVSRSSLQSQSMMSPTRWGSSIFGNFESPPTDHTPKPVHTSLDAHLLAVQQKHQLMDEYSETKCTTSRIESVKRKFDMNGIGVPSSGKSGGLALLWSRHSAPTTVREWLDRACANTEWTHLFPNVSVKHEPMTCLDHAALIIRLSDIPEFRSRVARSWRFEAAWLQSAQCEKVVIDSWVSTVGNIWETGVTMQIACCQANLKHWSSTVFSRDKKRVNMLERKFESLLQATRTELERLAAHEETVWRQHNKVLWLREGDRNTWFFHRKASHRFRTNSITKIHREGGDWVTSEHEIQQCISSYFGTIYGSNRPSLDAISKGVEHFFEPSKMLV</sequence>
<proteinExistence type="predicted"/>
<protein>
    <submittedName>
        <fullName evidence="1">Uncharacterized protein</fullName>
    </submittedName>
</protein>
<organism evidence="1">
    <name type="scientific">Sesamum latifolium</name>
    <dbReference type="NCBI Taxonomy" id="2727402"/>
    <lineage>
        <taxon>Eukaryota</taxon>
        <taxon>Viridiplantae</taxon>
        <taxon>Streptophyta</taxon>
        <taxon>Embryophyta</taxon>
        <taxon>Tracheophyta</taxon>
        <taxon>Spermatophyta</taxon>
        <taxon>Magnoliopsida</taxon>
        <taxon>eudicotyledons</taxon>
        <taxon>Gunneridae</taxon>
        <taxon>Pentapetalae</taxon>
        <taxon>asterids</taxon>
        <taxon>lamiids</taxon>
        <taxon>Lamiales</taxon>
        <taxon>Pedaliaceae</taxon>
        <taxon>Sesamum</taxon>
    </lineage>
</organism>
<dbReference type="EMBL" id="JACGWN010000004">
    <property type="protein sequence ID" value="KAL0452306.1"/>
    <property type="molecule type" value="Genomic_DNA"/>
</dbReference>
<dbReference type="PANTHER" id="PTHR33710">
    <property type="entry name" value="BNAC02G09200D PROTEIN"/>
    <property type="match status" value="1"/>
</dbReference>
<gene>
    <name evidence="1" type="ORF">Slati_1208700</name>
</gene>
<dbReference type="AlphaFoldDB" id="A0AAW2XJC7"/>
<reference evidence="1" key="2">
    <citation type="journal article" date="2024" name="Plant">
        <title>Genomic evolution and insights into agronomic trait innovations of Sesamum species.</title>
        <authorList>
            <person name="Miao H."/>
            <person name="Wang L."/>
            <person name="Qu L."/>
            <person name="Liu H."/>
            <person name="Sun Y."/>
            <person name="Le M."/>
            <person name="Wang Q."/>
            <person name="Wei S."/>
            <person name="Zheng Y."/>
            <person name="Lin W."/>
            <person name="Duan Y."/>
            <person name="Cao H."/>
            <person name="Xiong S."/>
            <person name="Wang X."/>
            <person name="Wei L."/>
            <person name="Li C."/>
            <person name="Ma Q."/>
            <person name="Ju M."/>
            <person name="Zhao R."/>
            <person name="Li G."/>
            <person name="Mu C."/>
            <person name="Tian Q."/>
            <person name="Mei H."/>
            <person name="Zhang T."/>
            <person name="Gao T."/>
            <person name="Zhang H."/>
        </authorList>
    </citation>
    <scope>NUCLEOTIDE SEQUENCE</scope>
    <source>
        <strain evidence="1">KEN1</strain>
    </source>
</reference>
<name>A0AAW2XJC7_9LAMI</name>
<reference evidence="1" key="1">
    <citation type="submission" date="2020-06" db="EMBL/GenBank/DDBJ databases">
        <authorList>
            <person name="Li T."/>
            <person name="Hu X."/>
            <person name="Zhang T."/>
            <person name="Song X."/>
            <person name="Zhang H."/>
            <person name="Dai N."/>
            <person name="Sheng W."/>
            <person name="Hou X."/>
            <person name="Wei L."/>
        </authorList>
    </citation>
    <scope>NUCLEOTIDE SEQUENCE</scope>
    <source>
        <strain evidence="1">KEN1</strain>
        <tissue evidence="1">Leaf</tissue>
    </source>
</reference>
<dbReference type="PANTHER" id="PTHR33710:SF71">
    <property type="entry name" value="ENDONUCLEASE_EXONUCLEASE_PHOSPHATASE DOMAIN-CONTAINING PROTEIN"/>
    <property type="match status" value="1"/>
</dbReference>
<comment type="caution">
    <text evidence="1">The sequence shown here is derived from an EMBL/GenBank/DDBJ whole genome shotgun (WGS) entry which is preliminary data.</text>
</comment>
<evidence type="ECO:0000313" key="1">
    <source>
        <dbReference type="EMBL" id="KAL0452306.1"/>
    </source>
</evidence>
<accession>A0AAW2XJC7</accession>